<reference evidence="4" key="2">
    <citation type="submission" date="2020-09" db="EMBL/GenBank/DDBJ databases">
        <authorList>
            <person name="Sun Q."/>
            <person name="Ohkuma M."/>
        </authorList>
    </citation>
    <scope>NUCLEOTIDE SEQUENCE</scope>
    <source>
        <strain evidence="4">JCM 4714</strain>
    </source>
</reference>
<proteinExistence type="predicted"/>
<feature type="transmembrane region" description="Helical" evidence="2">
    <location>
        <begin position="54"/>
        <end position="76"/>
    </location>
</feature>
<keyword evidence="2" id="KW-1133">Transmembrane helix</keyword>
<comment type="caution">
    <text evidence="4">The sequence shown here is derived from an EMBL/GenBank/DDBJ whole genome shotgun (WGS) entry which is preliminary data.</text>
</comment>
<feature type="transmembrane region" description="Helical" evidence="2">
    <location>
        <begin position="145"/>
        <end position="164"/>
    </location>
</feature>
<feature type="transmembrane region" description="Helical" evidence="2">
    <location>
        <begin position="170"/>
        <end position="191"/>
    </location>
</feature>
<evidence type="ECO:0000259" key="3">
    <source>
        <dbReference type="Pfam" id="PF20712"/>
    </source>
</evidence>
<dbReference type="AlphaFoldDB" id="A0A918INT1"/>
<reference evidence="4" key="1">
    <citation type="journal article" date="2014" name="Int. J. Syst. Evol. Microbiol.">
        <title>Complete genome sequence of Corynebacterium casei LMG S-19264T (=DSM 44701T), isolated from a smear-ripened cheese.</title>
        <authorList>
            <consortium name="US DOE Joint Genome Institute (JGI-PGF)"/>
            <person name="Walter F."/>
            <person name="Albersmeier A."/>
            <person name="Kalinowski J."/>
            <person name="Ruckert C."/>
        </authorList>
    </citation>
    <scope>NUCLEOTIDE SEQUENCE</scope>
    <source>
        <strain evidence="4">JCM 4714</strain>
    </source>
</reference>
<evidence type="ECO:0000256" key="1">
    <source>
        <dbReference type="SAM" id="MobiDB-lite"/>
    </source>
</evidence>
<feature type="transmembrane region" description="Helical" evidence="2">
    <location>
        <begin position="21"/>
        <end position="39"/>
    </location>
</feature>
<sequence>MSGHYVRGHYVRGGRSPGSSPGAMAGVLIGLLGTAWILGGGKDSRKGSGWSVPTWLWIVAAVLFTLVAVALCYFLWARGRKEIAALKAAEETAEQQRELHAQQLSQLKTVTPLATLLELNQTQIDEYHRIATDQADRSFRSSQRAMALGLLIIVGCFAAGLYFTGGATKVFVASIAGVGAALAAFLNRTYLQMYGQTLSQLNRYFEQPVLTGYYLTAERLAQGLTDDPESEMRRRIIDQVLEASARMNNGSGPAEPAARQQLPET</sequence>
<evidence type="ECO:0000313" key="5">
    <source>
        <dbReference type="Proteomes" id="UP000655443"/>
    </source>
</evidence>
<feature type="region of interest" description="Disordered" evidence="1">
    <location>
        <begin position="246"/>
        <end position="265"/>
    </location>
</feature>
<protein>
    <recommendedName>
        <fullName evidence="3">Cyanobacterial TRADD-N associated 2 transmembrane domain-containing protein</fullName>
    </recommendedName>
</protein>
<keyword evidence="2" id="KW-0812">Transmembrane</keyword>
<dbReference type="InterPro" id="IPR048567">
    <property type="entry name" value="CyanoTRADDas_TM"/>
</dbReference>
<keyword evidence="2" id="KW-0472">Membrane</keyword>
<organism evidence="4 5">
    <name type="scientific">Streptomyces alanosinicus</name>
    <dbReference type="NCBI Taxonomy" id="68171"/>
    <lineage>
        <taxon>Bacteria</taxon>
        <taxon>Bacillati</taxon>
        <taxon>Actinomycetota</taxon>
        <taxon>Actinomycetes</taxon>
        <taxon>Kitasatosporales</taxon>
        <taxon>Streptomycetaceae</taxon>
        <taxon>Streptomyces</taxon>
    </lineage>
</organism>
<keyword evidence="5" id="KW-1185">Reference proteome</keyword>
<dbReference type="Proteomes" id="UP000655443">
    <property type="component" value="Unassembled WGS sequence"/>
</dbReference>
<evidence type="ECO:0000256" key="2">
    <source>
        <dbReference type="SAM" id="Phobius"/>
    </source>
</evidence>
<feature type="domain" description="Cyanobacterial TRADD-N associated 2 transmembrane" evidence="3">
    <location>
        <begin position="133"/>
        <end position="201"/>
    </location>
</feature>
<gene>
    <name evidence="4" type="ORF">GCM10010339_94320</name>
</gene>
<dbReference type="EMBL" id="BMVG01000091">
    <property type="protein sequence ID" value="GGW24502.1"/>
    <property type="molecule type" value="Genomic_DNA"/>
</dbReference>
<name>A0A918INT1_9ACTN</name>
<dbReference type="Pfam" id="PF20712">
    <property type="entry name" value="CyanoTRADDas_TM"/>
    <property type="match status" value="1"/>
</dbReference>
<evidence type="ECO:0000313" key="4">
    <source>
        <dbReference type="EMBL" id="GGW24502.1"/>
    </source>
</evidence>
<accession>A0A918INT1</accession>